<proteinExistence type="predicted"/>
<gene>
    <name evidence="4" type="ORF">BJF91_14655</name>
    <name evidence="3" type="ORF">GGQ71_002570</name>
</gene>
<dbReference type="OrthoDB" id="6788250at2"/>
<dbReference type="RefSeq" id="WP_075614592.1">
    <property type="nucleotide sequence ID" value="NZ_JACIED010000003.1"/>
</dbReference>
<evidence type="ECO:0000313" key="6">
    <source>
        <dbReference type="Proteomes" id="UP000544107"/>
    </source>
</evidence>
<accession>A0A1Q9A807</accession>
<evidence type="ECO:0000313" key="3">
    <source>
        <dbReference type="EMBL" id="MBB4008290.1"/>
    </source>
</evidence>
<dbReference type="SUPFAM" id="SSF53850">
    <property type="entry name" value="Periplasmic binding protein-like II"/>
    <property type="match status" value="1"/>
</dbReference>
<dbReference type="EMBL" id="JACIED010000003">
    <property type="protein sequence ID" value="MBB4008290.1"/>
    <property type="molecule type" value="Genomic_DNA"/>
</dbReference>
<keyword evidence="1" id="KW-0732">Signal</keyword>
<dbReference type="PANTHER" id="PTHR30024">
    <property type="entry name" value="ALIPHATIC SULFONATES-BINDING PROTEIN-RELATED"/>
    <property type="match status" value="1"/>
</dbReference>
<reference evidence="4 5" key="1">
    <citation type="submission" date="2016-09" db="EMBL/GenBank/DDBJ databases">
        <title>Rhizobium oryziradicis sp. nov., isolated from the root of rice.</title>
        <authorList>
            <person name="Zhao J."/>
            <person name="Zhang X."/>
        </authorList>
    </citation>
    <scope>NUCLEOTIDE SEQUENCE [LARGE SCALE GENOMIC DNA]</scope>
    <source>
        <strain evidence="4 5">14971</strain>
    </source>
</reference>
<comment type="caution">
    <text evidence="4">The sequence shown here is derived from an EMBL/GenBank/DDBJ whole genome shotgun (WGS) entry which is preliminary data.</text>
</comment>
<dbReference type="Proteomes" id="UP000185598">
    <property type="component" value="Unassembled WGS sequence"/>
</dbReference>
<reference evidence="3 6" key="2">
    <citation type="submission" date="2020-08" db="EMBL/GenBank/DDBJ databases">
        <title>Genomic Encyclopedia of Type Strains, Phase IV (KMG-IV): sequencing the most valuable type-strain genomes for metagenomic binning, comparative biology and taxonomic classification.</title>
        <authorList>
            <person name="Goeker M."/>
        </authorList>
    </citation>
    <scope>NUCLEOTIDE SEQUENCE [LARGE SCALE GENOMIC DNA]</scope>
    <source>
        <strain evidence="3 6">DSM 100021</strain>
    </source>
</reference>
<dbReference type="EMBL" id="MKIN01000021">
    <property type="protein sequence ID" value="OLP50701.1"/>
    <property type="molecule type" value="Genomic_DNA"/>
</dbReference>
<keyword evidence="5" id="KW-1185">Reference proteome</keyword>
<dbReference type="PANTHER" id="PTHR30024:SF2">
    <property type="entry name" value="ABC TRANSPORTER SUBSTRATE-BINDING PROTEIN"/>
    <property type="match status" value="1"/>
</dbReference>
<dbReference type="Gene3D" id="3.40.190.10">
    <property type="entry name" value="Periplasmic binding protein-like II"/>
    <property type="match status" value="2"/>
</dbReference>
<organism evidence="4 5">
    <name type="scientific">Allorhizobium taibaishanense</name>
    <dbReference type="NCBI Taxonomy" id="887144"/>
    <lineage>
        <taxon>Bacteria</taxon>
        <taxon>Pseudomonadati</taxon>
        <taxon>Pseudomonadota</taxon>
        <taxon>Alphaproteobacteria</taxon>
        <taxon>Hyphomicrobiales</taxon>
        <taxon>Rhizobiaceae</taxon>
        <taxon>Rhizobium/Agrobacterium group</taxon>
        <taxon>Allorhizobium</taxon>
    </lineage>
</organism>
<feature type="signal peptide" evidence="1">
    <location>
        <begin position="1"/>
        <end position="23"/>
    </location>
</feature>
<sequence>MRLLTVGVTAIALALGLTCPGRAEEKTSLSITRQPGILYLASHVMETQKLIEKQAEAEGLKGVTVEWRTFSGGGAQTDALLAGNVDVVNTGTGNLLLLWDRTRGKVKGIITSSAQPVIMVSNDPRIQSLKDIKDGDKIAVPTVGVSTQAILLQMAAAKLYGEDQVKKFDKNTVQLGHPDAVAAIANSQHEVKNHFSAPPFQYIELKQPGVHKVVDSRDIIGGALTQATFFTTTTFADANPKLIIALRKATEEAVAFIKKDPKAAVEAYKTVSGDKTSLDDLMTMMKEPGMDEWRTDPQGTMKFAEHLHKVGTLKSMPKAWTDYYLSDSAYLNGN</sequence>
<dbReference type="STRING" id="887144.BJF91_14655"/>
<evidence type="ECO:0000313" key="4">
    <source>
        <dbReference type="EMBL" id="OLP50701.1"/>
    </source>
</evidence>
<evidence type="ECO:0000313" key="5">
    <source>
        <dbReference type="Proteomes" id="UP000185598"/>
    </source>
</evidence>
<protein>
    <submittedName>
        <fullName evidence="4">ABC transporter substrate-binding protein</fullName>
    </submittedName>
    <submittedName>
        <fullName evidence="3">NitT/TauT family transport system substrate-binding protein</fullName>
    </submittedName>
</protein>
<dbReference type="Proteomes" id="UP000544107">
    <property type="component" value="Unassembled WGS sequence"/>
</dbReference>
<name>A0A1Q9A807_9HYPH</name>
<feature type="chain" id="PRO_5044564394" evidence="1">
    <location>
        <begin position="24"/>
        <end position="334"/>
    </location>
</feature>
<evidence type="ECO:0000259" key="2">
    <source>
        <dbReference type="Pfam" id="PF09084"/>
    </source>
</evidence>
<dbReference type="Pfam" id="PF09084">
    <property type="entry name" value="NMT1"/>
    <property type="match status" value="1"/>
</dbReference>
<dbReference type="AlphaFoldDB" id="A0A1Q9A807"/>
<dbReference type="InterPro" id="IPR015168">
    <property type="entry name" value="SsuA/THI5"/>
</dbReference>
<evidence type="ECO:0000256" key="1">
    <source>
        <dbReference type="SAM" id="SignalP"/>
    </source>
</evidence>
<feature type="domain" description="SsuA/THI5-like" evidence="2">
    <location>
        <begin position="62"/>
        <end position="264"/>
    </location>
</feature>